<dbReference type="SUPFAM" id="SSF49899">
    <property type="entry name" value="Concanavalin A-like lectins/glucanases"/>
    <property type="match status" value="1"/>
</dbReference>
<dbReference type="PROSITE" id="PS50022">
    <property type="entry name" value="FA58C_3"/>
    <property type="match status" value="3"/>
</dbReference>
<dbReference type="Gene3D" id="2.60.120.200">
    <property type="match status" value="1"/>
</dbReference>
<dbReference type="Pfam" id="PF13385">
    <property type="entry name" value="Laminin_G_3"/>
    <property type="match status" value="1"/>
</dbReference>
<proteinExistence type="inferred from homology"/>
<reference evidence="8" key="2">
    <citation type="journal article" date="2021" name="PeerJ">
        <title>Extensive microbial diversity within the chicken gut microbiome revealed by metagenomics and culture.</title>
        <authorList>
            <person name="Gilroy R."/>
            <person name="Ravi A."/>
            <person name="Getino M."/>
            <person name="Pursley I."/>
            <person name="Horton D.L."/>
            <person name="Alikhan N.F."/>
            <person name="Baker D."/>
            <person name="Gharbi K."/>
            <person name="Hall N."/>
            <person name="Watson M."/>
            <person name="Adriaenssens E.M."/>
            <person name="Foster-Nyarko E."/>
            <person name="Jarju S."/>
            <person name="Secka A."/>
            <person name="Antonio M."/>
            <person name="Oren A."/>
            <person name="Chaudhuri R.R."/>
            <person name="La Ragione R."/>
            <person name="Hildebrand F."/>
            <person name="Pallen M.J."/>
        </authorList>
    </citation>
    <scope>NUCLEOTIDE SEQUENCE</scope>
    <source>
        <strain evidence="8">ChiGjej2B2-12916</strain>
    </source>
</reference>
<dbReference type="SUPFAM" id="SSF55545">
    <property type="entry name" value="beta-N-acetylhexosaminidase-like domain"/>
    <property type="match status" value="1"/>
</dbReference>
<dbReference type="Pfam" id="PF02838">
    <property type="entry name" value="Glyco_hydro_20b"/>
    <property type="match status" value="1"/>
</dbReference>
<name>A0A9D0YVI5_9FIRM</name>
<dbReference type="Pfam" id="PF00754">
    <property type="entry name" value="F5_F8_type_C"/>
    <property type="match status" value="3"/>
</dbReference>
<evidence type="ECO:0000313" key="8">
    <source>
        <dbReference type="EMBL" id="HIQ61680.1"/>
    </source>
</evidence>
<evidence type="ECO:0000259" key="7">
    <source>
        <dbReference type="PROSITE" id="PS50022"/>
    </source>
</evidence>
<sequence length="1535" mass="170361">MKKHGRWPALMLAGAMMVSSVANVGLAPQAHAQGEYPNLALSKPATSKNDEGYGLVASNAVDGSCIGDNANSRWSSAMSSGETWLMVDLENYATIHSFQVVWVEPHANPYKIQFSSNGIDWVDAYVDNDGVNVDEHTEHTKDVNGGQRFDPHTLTYTLDKPLEGMRYARMWANKQGGGYPCIGVYEFRVFGEEGEVVQELLNKDPANLALGKTASAYASPISYWGPDKLTDGVINRTASKGDQSRWSSEAGAPGWVQIDLRQPQEFRIINLEWEQPVVEDYHIEVSDNGSDWTTVYTAEKNTEGYPVSNRVTLDTPVTARYVKVAIDKLKEGAYPSLSLYEVEIYTPDVSGTDKTTNKDISVSNGTDASVVTDDNLETVWQGASGDSFTVDLGASLKYNRYQIQWATAAAYHVEVSSDGKNWEGVYTTGEAPEAATEVTLDLAYNQRYVRVTLDGDGAVKEFSLHQDLDFVNVFDQVKQLLDGITIDEDDTSLTLPEKFPQSIAVIYLGTDYEQVIDADRNIIRPIVDTTVAVGFRLESKNQPDNYQLYEVSVEVPGLHDTEESQNEKPKVIPELQQWFGTTGDFTIRDGARILVDPALSEEYITMANRFADDYEDIVGKTIAVERGNNPTAGDFYFVASDIPFDEETYDLHIGEYITIEASHQTGAYWSTRSILQILKQTGDTIPQGDVRDYPKYKVRGLSMDIARRYVPLYFLEDWISQMSWYKMNDFNAHMSDNTFDLSFGGFPLESDVPNLTNPEGMYYTKDEFRQFQVDAKEQGVMVVPEFDTPGHSLPFTEARPNKKEYLDVQNPETAPFVQSVFDEYLDGEDPVFLEDAVINIGTDEYKGGGQEEKEAFRAYQDTMLKYILEKGHTPRAWGSQTENHGTTPVQVEGVQLYMWYIGYANAKEMYDLGYQMININDGDTYIVPGAGYYYDYLNKGHIYNNFDPSNIYRSFKVPAGDPQILGGSYALWNDKTGGSDNGTADMETLDRLFDALPVVAAKTWGDGKDNTLSELEAIVDETGYAPNTNPTYEVETKNDTVLSYDFDEDAKTQDNSMNDYDLVSEGENVAYEEGHDGTALTLKGGSSYVETPLEDKGLNTTLDFWVKRDANSGDDEQILFESEIGQIKAVQKETGNLGFSREARDYSFNYALPKGEWVHITMVMEFTKTTLYVNGEKIQTLERTEEGGNKWASLVTPLMRIGSQTKAFQGQIDSLRLYDFAATADQVGNLSVDLYDEASGVRVHGDVGVLPSDTVIQVTDQSSNEKFLEMAESILKGSSINAQSIRLTSGEEAVTPNGEIMISMPVGEMDQDTLALYEFRQDGTYEEVTFTVNNGMACWTSNHANGDDTAFVLLSKTEDTKPANKTLLQKTYEYALTLSTEGVTDTAKAAFEKALAEAEAVMADANATQAEVNTAWNNLLEGIWGLGLTQGDKTMLEQLINKADGMIPDQDKYMPDHWQELVDALAAAKDVMADGDAMEEDIQPVAEALLNAILAQRFKADKSILDDLINKAEGMDLSGYTAASVATFRTALANA</sequence>
<evidence type="ECO:0000256" key="2">
    <source>
        <dbReference type="ARBA" id="ARBA00022729"/>
    </source>
</evidence>
<dbReference type="Proteomes" id="UP000886879">
    <property type="component" value="Unassembled WGS sequence"/>
</dbReference>
<dbReference type="SMART" id="SM00560">
    <property type="entry name" value="LamGL"/>
    <property type="match status" value="1"/>
</dbReference>
<dbReference type="InterPro" id="IPR025705">
    <property type="entry name" value="Beta_hexosaminidase_sua/sub"/>
</dbReference>
<feature type="domain" description="F5/8 type C" evidence="7">
    <location>
        <begin position="365"/>
        <end position="451"/>
    </location>
</feature>
<keyword evidence="2 6" id="KW-0732">Signal</keyword>
<dbReference type="CDD" id="cd06564">
    <property type="entry name" value="GH20_DspB_LnbB-like"/>
    <property type="match status" value="1"/>
</dbReference>
<dbReference type="SUPFAM" id="SSF49785">
    <property type="entry name" value="Galactose-binding domain-like"/>
    <property type="match status" value="3"/>
</dbReference>
<dbReference type="Gene3D" id="3.30.379.10">
    <property type="entry name" value="Chitobiase/beta-hexosaminidase domain 2-like"/>
    <property type="match status" value="1"/>
</dbReference>
<dbReference type="SUPFAM" id="SSF51445">
    <property type="entry name" value="(Trans)glycosidases"/>
    <property type="match status" value="1"/>
</dbReference>
<accession>A0A9D0YVI5</accession>
<evidence type="ECO:0000256" key="6">
    <source>
        <dbReference type="SAM" id="SignalP"/>
    </source>
</evidence>
<evidence type="ECO:0000313" key="9">
    <source>
        <dbReference type="Proteomes" id="UP000886879"/>
    </source>
</evidence>
<feature type="domain" description="F5/8 type C" evidence="7">
    <location>
        <begin position="201"/>
        <end position="347"/>
    </location>
</feature>
<dbReference type="EMBL" id="DVFO01000095">
    <property type="protein sequence ID" value="HIQ61680.1"/>
    <property type="molecule type" value="Genomic_DNA"/>
</dbReference>
<keyword evidence="4" id="KW-1015">Disulfide bond</keyword>
<evidence type="ECO:0000256" key="1">
    <source>
        <dbReference type="ARBA" id="ARBA00006285"/>
    </source>
</evidence>
<dbReference type="Gene3D" id="3.20.20.80">
    <property type="entry name" value="Glycosidases"/>
    <property type="match status" value="1"/>
</dbReference>
<dbReference type="GO" id="GO:0005975">
    <property type="term" value="P:carbohydrate metabolic process"/>
    <property type="evidence" value="ECO:0007669"/>
    <property type="project" value="InterPro"/>
</dbReference>
<gene>
    <name evidence="8" type="ORF">IAD31_08840</name>
</gene>
<evidence type="ECO:0000256" key="4">
    <source>
        <dbReference type="ARBA" id="ARBA00023157"/>
    </source>
</evidence>
<dbReference type="InterPro" id="IPR052764">
    <property type="entry name" value="GH20_Enzymes"/>
</dbReference>
<keyword evidence="5" id="KW-0326">Glycosidase</keyword>
<comment type="caution">
    <text evidence="8">The sequence shown here is derived from an EMBL/GenBank/DDBJ whole genome shotgun (WGS) entry which is preliminary data.</text>
</comment>
<dbReference type="GO" id="GO:0004563">
    <property type="term" value="F:beta-N-acetylhexosaminidase activity"/>
    <property type="evidence" value="ECO:0007669"/>
    <property type="project" value="InterPro"/>
</dbReference>
<evidence type="ECO:0000256" key="3">
    <source>
        <dbReference type="ARBA" id="ARBA00022801"/>
    </source>
</evidence>
<dbReference type="InterPro" id="IPR015882">
    <property type="entry name" value="HEX_bac_N"/>
</dbReference>
<feature type="domain" description="F5/8 type C" evidence="7">
    <location>
        <begin position="19"/>
        <end position="192"/>
    </location>
</feature>
<comment type="similarity">
    <text evidence="1">Belongs to the glycosyl hydrolase 20 family.</text>
</comment>
<dbReference type="InterPro" id="IPR000421">
    <property type="entry name" value="FA58C"/>
</dbReference>
<reference evidence="8" key="1">
    <citation type="submission" date="2020-10" db="EMBL/GenBank/DDBJ databases">
        <authorList>
            <person name="Gilroy R."/>
        </authorList>
    </citation>
    <scope>NUCLEOTIDE SEQUENCE</scope>
    <source>
        <strain evidence="8">ChiGjej2B2-12916</strain>
    </source>
</reference>
<dbReference type="Pfam" id="PF00728">
    <property type="entry name" value="Glyco_hydro_20"/>
    <property type="match status" value="1"/>
</dbReference>
<evidence type="ECO:0000256" key="5">
    <source>
        <dbReference type="ARBA" id="ARBA00023295"/>
    </source>
</evidence>
<organism evidence="8 9">
    <name type="scientific">Candidatus Enterenecus faecium</name>
    <dbReference type="NCBI Taxonomy" id="2840780"/>
    <lineage>
        <taxon>Bacteria</taxon>
        <taxon>Bacillati</taxon>
        <taxon>Bacillota</taxon>
        <taxon>Clostridia</taxon>
        <taxon>Eubacteriales</taxon>
        <taxon>Candidatus Enterenecus</taxon>
    </lineage>
</organism>
<feature type="chain" id="PRO_5039731276" evidence="6">
    <location>
        <begin position="25"/>
        <end position="1535"/>
    </location>
</feature>
<dbReference type="PANTHER" id="PTHR43678:SF1">
    <property type="entry name" value="BETA-N-ACETYLHEXOSAMINIDASE"/>
    <property type="match status" value="1"/>
</dbReference>
<dbReference type="InterPro" id="IPR017853">
    <property type="entry name" value="GH"/>
</dbReference>
<dbReference type="PANTHER" id="PTHR43678">
    <property type="entry name" value="PUTATIVE (AFU_ORTHOLOGUE AFUA_2G00640)-RELATED"/>
    <property type="match status" value="1"/>
</dbReference>
<dbReference type="InterPro" id="IPR013320">
    <property type="entry name" value="ConA-like_dom_sf"/>
</dbReference>
<dbReference type="InterPro" id="IPR029018">
    <property type="entry name" value="Hex-like_dom2"/>
</dbReference>
<dbReference type="InterPro" id="IPR008979">
    <property type="entry name" value="Galactose-bd-like_sf"/>
</dbReference>
<dbReference type="InterPro" id="IPR006558">
    <property type="entry name" value="LamG-like"/>
</dbReference>
<dbReference type="Gene3D" id="1.20.1270.90">
    <property type="entry name" value="AF1782-like"/>
    <property type="match status" value="2"/>
</dbReference>
<dbReference type="PRINTS" id="PR00738">
    <property type="entry name" value="GLHYDRLASE20"/>
</dbReference>
<dbReference type="Gene3D" id="2.60.120.260">
    <property type="entry name" value="Galactose-binding domain-like"/>
    <property type="match status" value="3"/>
</dbReference>
<feature type="signal peptide" evidence="6">
    <location>
        <begin position="1"/>
        <end position="24"/>
    </location>
</feature>
<keyword evidence="3" id="KW-0378">Hydrolase</keyword>
<dbReference type="Pfam" id="PF07554">
    <property type="entry name" value="FIVAR"/>
    <property type="match status" value="2"/>
</dbReference>
<dbReference type="InterPro" id="IPR015883">
    <property type="entry name" value="Glyco_hydro_20_cat"/>
</dbReference>
<protein>
    <submittedName>
        <fullName evidence="8">Discoidin domain-containing protein</fullName>
    </submittedName>
</protein>